<name>A0ABV4WTJ1_9CYAN</name>
<dbReference type="EMBL" id="JBHFNT010000249">
    <property type="protein sequence ID" value="MFB2838402.1"/>
    <property type="molecule type" value="Genomic_DNA"/>
</dbReference>
<comment type="caution">
    <text evidence="2">The sequence shown here is derived from an EMBL/GenBank/DDBJ whole genome shotgun (WGS) entry which is preliminary data.</text>
</comment>
<feature type="compositionally biased region" description="Basic and acidic residues" evidence="1">
    <location>
        <begin position="94"/>
        <end position="106"/>
    </location>
</feature>
<gene>
    <name evidence="2" type="ORF">ACE1CA_28240</name>
</gene>
<evidence type="ECO:0000313" key="3">
    <source>
        <dbReference type="Proteomes" id="UP001576780"/>
    </source>
</evidence>
<keyword evidence="3" id="KW-1185">Reference proteome</keyword>
<protein>
    <recommendedName>
        <fullName evidence="4">Ribbon-helix-helix protein CopG domain-containing protein</fullName>
    </recommendedName>
</protein>
<dbReference type="RefSeq" id="WP_413280718.1">
    <property type="nucleotide sequence ID" value="NZ_JBHFNT010000249.1"/>
</dbReference>
<feature type="region of interest" description="Disordered" evidence="1">
    <location>
        <begin position="86"/>
        <end position="106"/>
    </location>
</feature>
<proteinExistence type="predicted"/>
<reference evidence="2 3" key="1">
    <citation type="submission" date="2024-09" db="EMBL/GenBank/DDBJ databases">
        <title>Floridaenema gen nov. (Aerosakkonemataceae, Aerosakkonematales ord. nov., Cyanobacteria) from benthic tropical and subtropical fresh waters, with the description of four new species.</title>
        <authorList>
            <person name="Moretto J.A."/>
            <person name="Berthold D.E."/>
            <person name="Lefler F.W."/>
            <person name="Huang I.-S."/>
            <person name="Laughinghouse H. IV."/>
        </authorList>
    </citation>
    <scope>NUCLEOTIDE SEQUENCE [LARGE SCALE GENOMIC DNA]</scope>
    <source>
        <strain evidence="2 3">BLCC-F167</strain>
    </source>
</reference>
<sequence length="106" mass="12388">MIEKIVQISEIQEEKIKSLAESFGISEDEIIRRALDEFIRSNMFRLEPSDGKGLEQFLAIAQEISKKHRFPEGYRFSRDELYGEYNASLPQESLPEKQPQDTHKID</sequence>
<evidence type="ECO:0000256" key="1">
    <source>
        <dbReference type="SAM" id="MobiDB-lite"/>
    </source>
</evidence>
<organism evidence="2 3">
    <name type="scientific">Floridaenema evergladense BLCC-F167</name>
    <dbReference type="NCBI Taxonomy" id="3153639"/>
    <lineage>
        <taxon>Bacteria</taxon>
        <taxon>Bacillati</taxon>
        <taxon>Cyanobacteriota</taxon>
        <taxon>Cyanophyceae</taxon>
        <taxon>Oscillatoriophycideae</taxon>
        <taxon>Aerosakkonematales</taxon>
        <taxon>Aerosakkonemataceae</taxon>
        <taxon>Floridanema</taxon>
        <taxon>Floridanema evergladense</taxon>
    </lineage>
</organism>
<evidence type="ECO:0008006" key="4">
    <source>
        <dbReference type="Google" id="ProtNLM"/>
    </source>
</evidence>
<dbReference type="Proteomes" id="UP001576780">
    <property type="component" value="Unassembled WGS sequence"/>
</dbReference>
<accession>A0ABV4WTJ1</accession>
<evidence type="ECO:0000313" key="2">
    <source>
        <dbReference type="EMBL" id="MFB2838402.1"/>
    </source>
</evidence>